<sequence length="240" mass="27032">MESVRRAIELGADAVEVDVRMDPAGVLRISHDKRLSVSEYAAHQSLESVFALLGPTSLSINCDVKEREHLYELLGLAKRYGFDKSRLILSGSVSPEQVSYDPGIADRATLFMNIEELFKYLYLHKGPFSMGDFSRLMTDPWAFTRTYMKHFEDHVPSVVELALHLGIKVINFPYHNLGKEHFTALQAAGLSVSVWTVDDRDALDRMLSFSVSNLENVTTRQVTMVQSLLQTHQTVLSQPS</sequence>
<reference evidence="3" key="1">
    <citation type="journal article" date="2024" name="J Bioinform Genom">
        <title>Complete genome sequence of the type strain bacterium Sphaerochaeta associata GLS2t (VKM B-2742)t.</title>
        <authorList>
            <person name="Troshina O.Y."/>
            <person name="Tepeeva A.N."/>
            <person name="Arzamasceva V.O."/>
            <person name="Whitman W.B."/>
            <person name="Varghese N."/>
            <person name="Shapiro N."/>
            <person name="Woyke T."/>
            <person name="Kripides N.C."/>
            <person name="Vasilenko O.V."/>
        </authorList>
    </citation>
    <scope>NUCLEOTIDE SEQUENCE [LARGE SCALE GENOMIC DNA]</scope>
    <source>
        <strain evidence="3">GLS2T</strain>
    </source>
</reference>
<feature type="domain" description="GP-PDE" evidence="1">
    <location>
        <begin position="1"/>
        <end position="37"/>
    </location>
</feature>
<gene>
    <name evidence="2" type="ORF">MUG09_11370</name>
</gene>
<accession>A0ABY4D780</accession>
<dbReference type="Gene3D" id="3.20.20.190">
    <property type="entry name" value="Phosphatidylinositol (PI) phosphodiesterase"/>
    <property type="match status" value="2"/>
</dbReference>
<evidence type="ECO:0000259" key="1">
    <source>
        <dbReference type="Pfam" id="PF03009"/>
    </source>
</evidence>
<organism evidence="2 3">
    <name type="scientific">Sphaerochaeta associata</name>
    <dbReference type="NCBI Taxonomy" id="1129264"/>
    <lineage>
        <taxon>Bacteria</taxon>
        <taxon>Pseudomonadati</taxon>
        <taxon>Spirochaetota</taxon>
        <taxon>Spirochaetia</taxon>
        <taxon>Spirochaetales</taxon>
        <taxon>Sphaerochaetaceae</taxon>
        <taxon>Sphaerochaeta</taxon>
    </lineage>
</organism>
<dbReference type="CDD" id="cd08556">
    <property type="entry name" value="GDPD"/>
    <property type="match status" value="1"/>
</dbReference>
<evidence type="ECO:0000313" key="3">
    <source>
        <dbReference type="Proteomes" id="UP000829708"/>
    </source>
</evidence>
<evidence type="ECO:0000313" key="2">
    <source>
        <dbReference type="EMBL" id="UOM50153.1"/>
    </source>
</evidence>
<dbReference type="Proteomes" id="UP000829708">
    <property type="component" value="Chromosome"/>
</dbReference>
<dbReference type="SUPFAM" id="SSF51695">
    <property type="entry name" value="PLC-like phosphodiesterases"/>
    <property type="match status" value="1"/>
</dbReference>
<dbReference type="Pfam" id="PF03009">
    <property type="entry name" value="GDPD"/>
    <property type="match status" value="1"/>
</dbReference>
<proteinExistence type="predicted"/>
<dbReference type="InterPro" id="IPR030395">
    <property type="entry name" value="GP_PDE_dom"/>
</dbReference>
<keyword evidence="3" id="KW-1185">Reference proteome</keyword>
<protein>
    <submittedName>
        <fullName evidence="2">Glycerophosphodiester phosphodiesterase</fullName>
    </submittedName>
</protein>
<dbReference type="InterPro" id="IPR017946">
    <property type="entry name" value="PLC-like_Pdiesterase_TIM-brl"/>
</dbReference>
<name>A0ABY4D780_9SPIR</name>
<dbReference type="EMBL" id="CP094929">
    <property type="protein sequence ID" value="UOM50153.1"/>
    <property type="molecule type" value="Genomic_DNA"/>
</dbReference>